<proteinExistence type="predicted"/>
<organism evidence="1">
    <name type="scientific">Siphoviridae sp. cttDR14</name>
    <dbReference type="NCBI Taxonomy" id="2826490"/>
    <lineage>
        <taxon>Viruses</taxon>
        <taxon>Duplodnaviria</taxon>
        <taxon>Heunggongvirae</taxon>
        <taxon>Uroviricota</taxon>
        <taxon>Caudoviricetes</taxon>
    </lineage>
</organism>
<reference evidence="1" key="1">
    <citation type="journal article" date="2021" name="Proc. Natl. Acad. Sci. U.S.A.">
        <title>A Catalog of Tens of Thousands of Viruses from Human Metagenomes Reveals Hidden Associations with Chronic Diseases.</title>
        <authorList>
            <person name="Tisza M.J."/>
            <person name="Buck C.B."/>
        </authorList>
    </citation>
    <scope>NUCLEOTIDE SEQUENCE</scope>
    <source>
        <strain evidence="1">CttDR14</strain>
    </source>
</reference>
<sequence>MVPLIGLEPIRLLHRGILSRCSHFLRAENR</sequence>
<dbReference type="EMBL" id="BK014798">
    <property type="protein sequence ID" value="DAD76319.1"/>
    <property type="molecule type" value="Genomic_DNA"/>
</dbReference>
<name>A0A8S5M2L6_9CAUD</name>
<accession>A0A8S5M2L6</accession>
<evidence type="ECO:0000313" key="1">
    <source>
        <dbReference type="EMBL" id="DAD76319.1"/>
    </source>
</evidence>
<protein>
    <submittedName>
        <fullName evidence="1">Uncharacterized protein</fullName>
    </submittedName>
</protein>